<dbReference type="PANTHER" id="PTHR22803">
    <property type="entry name" value="MANNOSE, PHOSPHOLIPASE, LECTIN RECEPTOR RELATED"/>
    <property type="match status" value="1"/>
</dbReference>
<dbReference type="Pfam" id="PF00059">
    <property type="entry name" value="Lectin_C"/>
    <property type="match status" value="1"/>
</dbReference>
<evidence type="ECO:0000259" key="2">
    <source>
        <dbReference type="PROSITE" id="PS50041"/>
    </source>
</evidence>
<organism evidence="3 4">
    <name type="scientific">Mytilus coruscus</name>
    <name type="common">Sea mussel</name>
    <dbReference type="NCBI Taxonomy" id="42192"/>
    <lineage>
        <taxon>Eukaryota</taxon>
        <taxon>Metazoa</taxon>
        <taxon>Spiralia</taxon>
        <taxon>Lophotrochozoa</taxon>
        <taxon>Mollusca</taxon>
        <taxon>Bivalvia</taxon>
        <taxon>Autobranchia</taxon>
        <taxon>Pteriomorphia</taxon>
        <taxon>Mytilida</taxon>
        <taxon>Mytiloidea</taxon>
        <taxon>Mytilidae</taxon>
        <taxon>Mytilinae</taxon>
        <taxon>Mytilus</taxon>
    </lineage>
</organism>
<dbReference type="InterPro" id="IPR050111">
    <property type="entry name" value="C-type_lectin/snaclec_domain"/>
</dbReference>
<dbReference type="InterPro" id="IPR018378">
    <property type="entry name" value="C-type_lectin_CS"/>
</dbReference>
<keyword evidence="1" id="KW-1015">Disulfide bond</keyword>
<dbReference type="AlphaFoldDB" id="A0A6J8E2T6"/>
<keyword evidence="4" id="KW-1185">Reference proteome</keyword>
<protein>
    <recommendedName>
        <fullName evidence="2">C-type lectin domain-containing protein</fullName>
    </recommendedName>
</protein>
<dbReference type="Proteomes" id="UP000507470">
    <property type="component" value="Unassembled WGS sequence"/>
</dbReference>
<evidence type="ECO:0000256" key="1">
    <source>
        <dbReference type="ARBA" id="ARBA00023157"/>
    </source>
</evidence>
<dbReference type="OrthoDB" id="6082236at2759"/>
<dbReference type="InterPro" id="IPR001304">
    <property type="entry name" value="C-type_lectin-like"/>
</dbReference>
<accession>A0A6J8E2T6</accession>
<evidence type="ECO:0000313" key="3">
    <source>
        <dbReference type="EMBL" id="CAC5414333.1"/>
    </source>
</evidence>
<gene>
    <name evidence="3" type="ORF">MCOR_47158</name>
</gene>
<dbReference type="SMART" id="SM00034">
    <property type="entry name" value="CLECT"/>
    <property type="match status" value="1"/>
</dbReference>
<dbReference type="InterPro" id="IPR016186">
    <property type="entry name" value="C-type_lectin-like/link_sf"/>
</dbReference>
<evidence type="ECO:0000313" key="4">
    <source>
        <dbReference type="Proteomes" id="UP000507470"/>
    </source>
</evidence>
<feature type="domain" description="C-type lectin" evidence="2">
    <location>
        <begin position="67"/>
        <end position="178"/>
    </location>
</feature>
<reference evidence="3 4" key="1">
    <citation type="submission" date="2020-06" db="EMBL/GenBank/DDBJ databases">
        <authorList>
            <person name="Li R."/>
            <person name="Bekaert M."/>
        </authorList>
    </citation>
    <scope>NUCLEOTIDE SEQUENCE [LARGE SCALE GENOMIC DNA]</scope>
    <source>
        <strain evidence="4">wild</strain>
    </source>
</reference>
<dbReference type="EMBL" id="CACVKT020008340">
    <property type="protein sequence ID" value="CAC5414333.1"/>
    <property type="molecule type" value="Genomic_DNA"/>
</dbReference>
<sequence>MDLGLSVNVITRLIDLRLSVYVITRLTDLRLSVYVITRLMDIRLSMYVITRLIDLRLSVNVITRIIDTYCNVAGGDLATIESKEEEAYIESELRKVHGNVTAGTPENYWLDGSDILAEGEWRWMSEEGNSRLIEGYTSWSPGQPDNAGAQEHCLEIRFTFSVLWNDYQCQVQQNFICKTT</sequence>
<name>A0A6J8E2T6_MYTCO</name>
<dbReference type="PROSITE" id="PS50041">
    <property type="entry name" value="C_TYPE_LECTIN_2"/>
    <property type="match status" value="1"/>
</dbReference>
<proteinExistence type="predicted"/>
<dbReference type="InterPro" id="IPR016187">
    <property type="entry name" value="CTDL_fold"/>
</dbReference>
<dbReference type="PROSITE" id="PS00615">
    <property type="entry name" value="C_TYPE_LECTIN_1"/>
    <property type="match status" value="1"/>
</dbReference>
<dbReference type="CDD" id="cd00037">
    <property type="entry name" value="CLECT"/>
    <property type="match status" value="1"/>
</dbReference>
<dbReference type="SUPFAM" id="SSF56436">
    <property type="entry name" value="C-type lectin-like"/>
    <property type="match status" value="1"/>
</dbReference>
<dbReference type="Gene3D" id="3.10.100.10">
    <property type="entry name" value="Mannose-Binding Protein A, subunit A"/>
    <property type="match status" value="1"/>
</dbReference>